<sequence>MKRVVALDGLPLLGKALDKFPEAISPAVWWPQACVKQNERHRHGQQARGNGWDRALEDEMRNIAGVLERDDLPEYLRLGNKALKLNKLLAISGPLLTTSAANGAAMTGCDRDWELGGQVGMVVEINRNTAGFYKHEVAKIESTLAERDVGEMVALLLGRNHLQLNKFRNLSCIHRRQDTERKLF</sequence>
<accession>A0ACB9R1H6</accession>
<evidence type="ECO:0000313" key="2">
    <source>
        <dbReference type="Proteomes" id="UP001057402"/>
    </source>
</evidence>
<comment type="caution">
    <text evidence="1">The sequence shown here is derived from an EMBL/GenBank/DDBJ whole genome shotgun (WGS) entry which is preliminary data.</text>
</comment>
<evidence type="ECO:0000313" key="1">
    <source>
        <dbReference type="EMBL" id="KAI4372302.1"/>
    </source>
</evidence>
<dbReference type="EMBL" id="CM042883">
    <property type="protein sequence ID" value="KAI4372302.1"/>
    <property type="molecule type" value="Genomic_DNA"/>
</dbReference>
<dbReference type="Proteomes" id="UP001057402">
    <property type="component" value="Chromosome 4"/>
</dbReference>
<keyword evidence="2" id="KW-1185">Reference proteome</keyword>
<gene>
    <name evidence="1" type="ORF">MLD38_010548</name>
</gene>
<organism evidence="1 2">
    <name type="scientific">Melastoma candidum</name>
    <dbReference type="NCBI Taxonomy" id="119954"/>
    <lineage>
        <taxon>Eukaryota</taxon>
        <taxon>Viridiplantae</taxon>
        <taxon>Streptophyta</taxon>
        <taxon>Embryophyta</taxon>
        <taxon>Tracheophyta</taxon>
        <taxon>Spermatophyta</taxon>
        <taxon>Magnoliopsida</taxon>
        <taxon>eudicotyledons</taxon>
        <taxon>Gunneridae</taxon>
        <taxon>Pentapetalae</taxon>
        <taxon>rosids</taxon>
        <taxon>malvids</taxon>
        <taxon>Myrtales</taxon>
        <taxon>Melastomataceae</taxon>
        <taxon>Melastomatoideae</taxon>
        <taxon>Melastomateae</taxon>
        <taxon>Melastoma</taxon>
    </lineage>
</organism>
<proteinExistence type="predicted"/>
<name>A0ACB9R1H6_9MYRT</name>
<reference evidence="2" key="1">
    <citation type="journal article" date="2023" name="Front. Plant Sci.">
        <title>Chromosomal-level genome assembly of Melastoma candidum provides insights into trichome evolution.</title>
        <authorList>
            <person name="Zhong Y."/>
            <person name="Wu W."/>
            <person name="Sun C."/>
            <person name="Zou P."/>
            <person name="Liu Y."/>
            <person name="Dai S."/>
            <person name="Zhou R."/>
        </authorList>
    </citation>
    <scope>NUCLEOTIDE SEQUENCE [LARGE SCALE GENOMIC DNA]</scope>
</reference>
<protein>
    <submittedName>
        <fullName evidence="1">Uncharacterized protein</fullName>
    </submittedName>
</protein>